<dbReference type="Gene3D" id="2.130.10.10">
    <property type="entry name" value="YVTN repeat-like/Quinoprotein amine dehydrogenase"/>
    <property type="match status" value="1"/>
</dbReference>
<dbReference type="InterPro" id="IPR015943">
    <property type="entry name" value="WD40/YVTN_repeat-like_dom_sf"/>
</dbReference>
<organism evidence="1">
    <name type="scientific">Arundo donax</name>
    <name type="common">Giant reed</name>
    <name type="synonym">Donax arundinaceus</name>
    <dbReference type="NCBI Taxonomy" id="35708"/>
    <lineage>
        <taxon>Eukaryota</taxon>
        <taxon>Viridiplantae</taxon>
        <taxon>Streptophyta</taxon>
        <taxon>Embryophyta</taxon>
        <taxon>Tracheophyta</taxon>
        <taxon>Spermatophyta</taxon>
        <taxon>Magnoliopsida</taxon>
        <taxon>Liliopsida</taxon>
        <taxon>Poales</taxon>
        <taxon>Poaceae</taxon>
        <taxon>PACMAD clade</taxon>
        <taxon>Arundinoideae</taxon>
        <taxon>Arundineae</taxon>
        <taxon>Arundo</taxon>
    </lineage>
</organism>
<accession>A0A0A9HR66</accession>
<dbReference type="InterPro" id="IPR036322">
    <property type="entry name" value="WD40_repeat_dom_sf"/>
</dbReference>
<dbReference type="EMBL" id="GBRH01162478">
    <property type="protein sequence ID" value="JAE35418.1"/>
    <property type="molecule type" value="Transcribed_RNA"/>
</dbReference>
<dbReference type="AlphaFoldDB" id="A0A0A9HR66"/>
<dbReference type="GO" id="GO:0007035">
    <property type="term" value="P:vacuolar acidification"/>
    <property type="evidence" value="ECO:0007669"/>
    <property type="project" value="TreeGrafter"/>
</dbReference>
<dbReference type="PANTHER" id="PTHR13950">
    <property type="entry name" value="RABCONNECTIN-RELATED"/>
    <property type="match status" value="1"/>
</dbReference>
<reference evidence="1" key="1">
    <citation type="submission" date="2014-09" db="EMBL/GenBank/DDBJ databases">
        <authorList>
            <person name="Magalhaes I.L.F."/>
            <person name="Oliveira U."/>
            <person name="Santos F.R."/>
            <person name="Vidigal T.H.D.A."/>
            <person name="Brescovit A.D."/>
            <person name="Santos A.J."/>
        </authorList>
    </citation>
    <scope>NUCLEOTIDE SEQUENCE</scope>
    <source>
        <tissue evidence="1">Shoot tissue taken approximately 20 cm above the soil surface</tissue>
    </source>
</reference>
<sequence>MFSAVVYEGSSVFPSGLEGEYTTCISVLPIQQHGPYRTVSSYYIAIGCSDGTVRLWKMTCADNSLQIEKERHIWELAGMFGAHRGPITTILLSNCGRVITVGRNIQKNITSIHIWDAVKLVEDGSFLLEDVLMFQDHIFGLDGLSLGDG</sequence>
<evidence type="ECO:0000313" key="1">
    <source>
        <dbReference type="EMBL" id="JAE35418.1"/>
    </source>
</evidence>
<dbReference type="SUPFAM" id="SSF50978">
    <property type="entry name" value="WD40 repeat-like"/>
    <property type="match status" value="1"/>
</dbReference>
<dbReference type="GO" id="GO:0043291">
    <property type="term" value="C:RAVE complex"/>
    <property type="evidence" value="ECO:0007669"/>
    <property type="project" value="TreeGrafter"/>
</dbReference>
<dbReference type="PANTHER" id="PTHR13950:SF9">
    <property type="entry name" value="RABCONNECTIN-3A"/>
    <property type="match status" value="1"/>
</dbReference>
<protein>
    <submittedName>
        <fullName evidence="1">Uncharacterized protein</fullName>
    </submittedName>
</protein>
<dbReference type="InterPro" id="IPR052208">
    <property type="entry name" value="DmX-like/RAVE_component"/>
</dbReference>
<name>A0A0A9HR66_ARUDO</name>
<proteinExistence type="predicted"/>
<reference evidence="1" key="2">
    <citation type="journal article" date="2015" name="Data Brief">
        <title>Shoot transcriptome of the giant reed, Arundo donax.</title>
        <authorList>
            <person name="Barrero R.A."/>
            <person name="Guerrero F.D."/>
            <person name="Moolhuijzen P."/>
            <person name="Goolsby J.A."/>
            <person name="Tidwell J."/>
            <person name="Bellgard S.E."/>
            <person name="Bellgard M.I."/>
        </authorList>
    </citation>
    <scope>NUCLEOTIDE SEQUENCE</scope>
    <source>
        <tissue evidence="1">Shoot tissue taken approximately 20 cm above the soil surface</tissue>
    </source>
</reference>